<keyword evidence="5 7" id="KW-0472">Membrane</keyword>
<feature type="region of interest" description="Disordered" evidence="6">
    <location>
        <begin position="267"/>
        <end position="293"/>
    </location>
</feature>
<keyword evidence="3 7" id="KW-0812">Transmembrane</keyword>
<feature type="transmembrane region" description="Helical" evidence="7">
    <location>
        <begin position="114"/>
        <end position="136"/>
    </location>
</feature>
<dbReference type="Pfam" id="PF03073">
    <property type="entry name" value="TspO_MBR"/>
    <property type="match status" value="1"/>
</dbReference>
<feature type="transmembrane region" description="Helical" evidence="7">
    <location>
        <begin position="91"/>
        <end position="108"/>
    </location>
</feature>
<dbReference type="RefSeq" id="WP_179547320.1">
    <property type="nucleotide sequence ID" value="NZ_BSEW01000001.1"/>
</dbReference>
<feature type="transmembrane region" description="Helical" evidence="7">
    <location>
        <begin position="215"/>
        <end position="232"/>
    </location>
</feature>
<evidence type="ECO:0000256" key="3">
    <source>
        <dbReference type="ARBA" id="ARBA00022692"/>
    </source>
</evidence>
<dbReference type="Gene3D" id="1.20.1260.100">
    <property type="entry name" value="TspO/MBR protein"/>
    <property type="match status" value="1"/>
</dbReference>
<feature type="transmembrane region" description="Helical" evidence="7">
    <location>
        <begin position="12"/>
        <end position="33"/>
    </location>
</feature>
<accession>A0A852SMS7</accession>
<gene>
    <name evidence="8" type="ORF">BJ984_001275</name>
</gene>
<dbReference type="InterPro" id="IPR038330">
    <property type="entry name" value="TspO/MBR-related_sf"/>
</dbReference>
<comment type="caution">
    <text evidence="8">The sequence shown here is derived from an EMBL/GenBank/DDBJ whole genome shotgun (WGS) entry which is preliminary data.</text>
</comment>
<evidence type="ECO:0000313" key="9">
    <source>
        <dbReference type="Proteomes" id="UP000549913"/>
    </source>
</evidence>
<evidence type="ECO:0000256" key="7">
    <source>
        <dbReference type="SAM" id="Phobius"/>
    </source>
</evidence>
<dbReference type="AlphaFoldDB" id="A0A852SMS7"/>
<dbReference type="PANTHER" id="PTHR33802">
    <property type="entry name" value="SI:CH211-161H7.5-RELATED"/>
    <property type="match status" value="1"/>
</dbReference>
<feature type="transmembrane region" description="Helical" evidence="7">
    <location>
        <begin position="148"/>
        <end position="168"/>
    </location>
</feature>
<evidence type="ECO:0000256" key="4">
    <source>
        <dbReference type="ARBA" id="ARBA00022989"/>
    </source>
</evidence>
<reference evidence="8 9" key="1">
    <citation type="submission" date="2020-07" db="EMBL/GenBank/DDBJ databases">
        <title>Sequencing the genomes of 1000 actinobacteria strains.</title>
        <authorList>
            <person name="Klenk H.-P."/>
        </authorList>
    </citation>
    <scope>NUCLEOTIDE SEQUENCE [LARGE SCALE GENOMIC DNA]</scope>
    <source>
        <strain evidence="8 9">DSM 26474</strain>
    </source>
</reference>
<evidence type="ECO:0000313" key="8">
    <source>
        <dbReference type="EMBL" id="NYD70117.1"/>
    </source>
</evidence>
<feature type="transmembrane region" description="Helical" evidence="7">
    <location>
        <begin position="188"/>
        <end position="208"/>
    </location>
</feature>
<evidence type="ECO:0000256" key="2">
    <source>
        <dbReference type="ARBA" id="ARBA00007524"/>
    </source>
</evidence>
<feature type="transmembrane region" description="Helical" evidence="7">
    <location>
        <begin position="238"/>
        <end position="261"/>
    </location>
</feature>
<dbReference type="GO" id="GO:0016020">
    <property type="term" value="C:membrane"/>
    <property type="evidence" value="ECO:0007669"/>
    <property type="project" value="UniProtKB-SubCell"/>
</dbReference>
<proteinExistence type="inferred from homology"/>
<name>A0A852SMS7_9MICO</name>
<comment type="similarity">
    <text evidence="2">Belongs to the TspO/BZRP family.</text>
</comment>
<dbReference type="PANTHER" id="PTHR33802:SF1">
    <property type="entry name" value="XK-RELATED PROTEIN"/>
    <property type="match status" value="1"/>
</dbReference>
<evidence type="ECO:0000256" key="5">
    <source>
        <dbReference type="ARBA" id="ARBA00023136"/>
    </source>
</evidence>
<feature type="transmembrane region" description="Helical" evidence="7">
    <location>
        <begin position="53"/>
        <end position="79"/>
    </location>
</feature>
<dbReference type="EMBL" id="JACCBM010000001">
    <property type="protein sequence ID" value="NYD70117.1"/>
    <property type="molecule type" value="Genomic_DNA"/>
</dbReference>
<evidence type="ECO:0000256" key="1">
    <source>
        <dbReference type="ARBA" id="ARBA00004141"/>
    </source>
</evidence>
<sequence>MNEPSRADRVRQIIVISSAVFAVIGSFVGSGAAGGTPIQSAAGGALSADSTLIAPAGPAFSIWSVIYAGLIAYAIWQALPKQAARERNRRLGYPIAVTLVLNAAWILSVQAGLLWLSCVVIVVLLVALLVTFVLVLRTRRRPQGIVESIVLDGTVGLYLGWVSIATAANLTAGLQTVGFDGFGWAPDAWGILIVVVAGLAGLALALYGRGRLSPTASLAWGLAWVAVSRTAGELVSAPVATTAAIVAISLVVATVVIRLALGRTASTSTTGPDRTDASRTGGTARSGFTGTRA</sequence>
<evidence type="ECO:0000256" key="6">
    <source>
        <dbReference type="SAM" id="MobiDB-lite"/>
    </source>
</evidence>
<comment type="subcellular location">
    <subcellularLocation>
        <location evidence="1">Membrane</location>
        <topology evidence="1">Multi-pass membrane protein</topology>
    </subcellularLocation>
</comment>
<keyword evidence="9" id="KW-1185">Reference proteome</keyword>
<keyword evidence="4 7" id="KW-1133">Transmembrane helix</keyword>
<protein>
    <submittedName>
        <fullName evidence="8">MFS family permease</fullName>
    </submittedName>
</protein>
<dbReference type="Proteomes" id="UP000549913">
    <property type="component" value="Unassembled WGS sequence"/>
</dbReference>
<dbReference type="InterPro" id="IPR004307">
    <property type="entry name" value="TspO_MBR"/>
</dbReference>
<organism evidence="8 9">
    <name type="scientific">Herbiconiux flava</name>
    <dbReference type="NCBI Taxonomy" id="881268"/>
    <lineage>
        <taxon>Bacteria</taxon>
        <taxon>Bacillati</taxon>
        <taxon>Actinomycetota</taxon>
        <taxon>Actinomycetes</taxon>
        <taxon>Micrococcales</taxon>
        <taxon>Microbacteriaceae</taxon>
        <taxon>Herbiconiux</taxon>
    </lineage>
</organism>